<dbReference type="Proteomes" id="UP000485058">
    <property type="component" value="Unassembled WGS sequence"/>
</dbReference>
<dbReference type="Gene3D" id="2.40.50.140">
    <property type="entry name" value="Nucleic acid-binding proteins"/>
    <property type="match status" value="1"/>
</dbReference>
<accession>A0A699ZG37</accession>
<name>A0A699ZG37_HAELA</name>
<evidence type="ECO:0000313" key="2">
    <source>
        <dbReference type="EMBL" id="GFH18369.1"/>
    </source>
</evidence>
<dbReference type="AlphaFoldDB" id="A0A699ZG37"/>
<gene>
    <name evidence="2" type="ORF">HaLaN_15164</name>
</gene>
<proteinExistence type="predicted"/>
<dbReference type="EMBL" id="BLLF01001291">
    <property type="protein sequence ID" value="GFH18369.1"/>
    <property type="molecule type" value="Genomic_DNA"/>
</dbReference>
<sequence>MAQLSKGSLAKVKAMDGFADPIVLQVSSLQQKDDTNGPPASPSSVAPTISKRTKGFARIDQLHPYDDQWCIKAKLSRKYPLRTITARGGTRAVCTVELVDSEGHSIQGTFWGPQAERCSVTLDEGKVYVVERFT</sequence>
<keyword evidence="3" id="KW-1185">Reference proteome</keyword>
<feature type="non-terminal residue" evidence="2">
    <location>
        <position position="1"/>
    </location>
</feature>
<evidence type="ECO:0008006" key="4">
    <source>
        <dbReference type="Google" id="ProtNLM"/>
    </source>
</evidence>
<dbReference type="InterPro" id="IPR012340">
    <property type="entry name" value="NA-bd_OB-fold"/>
</dbReference>
<feature type="region of interest" description="Disordered" evidence="1">
    <location>
        <begin position="29"/>
        <end position="49"/>
    </location>
</feature>
<evidence type="ECO:0000313" key="3">
    <source>
        <dbReference type="Proteomes" id="UP000485058"/>
    </source>
</evidence>
<reference evidence="2 3" key="1">
    <citation type="submission" date="2020-02" db="EMBL/GenBank/DDBJ databases">
        <title>Draft genome sequence of Haematococcus lacustris strain NIES-144.</title>
        <authorList>
            <person name="Morimoto D."/>
            <person name="Nakagawa S."/>
            <person name="Yoshida T."/>
            <person name="Sawayama S."/>
        </authorList>
    </citation>
    <scope>NUCLEOTIDE SEQUENCE [LARGE SCALE GENOMIC DNA]</scope>
    <source>
        <strain evidence="2 3">NIES-144</strain>
    </source>
</reference>
<dbReference type="SUPFAM" id="SSF50249">
    <property type="entry name" value="Nucleic acid-binding proteins"/>
    <property type="match status" value="1"/>
</dbReference>
<evidence type="ECO:0000256" key="1">
    <source>
        <dbReference type="SAM" id="MobiDB-lite"/>
    </source>
</evidence>
<feature type="non-terminal residue" evidence="2">
    <location>
        <position position="134"/>
    </location>
</feature>
<organism evidence="2 3">
    <name type="scientific">Haematococcus lacustris</name>
    <name type="common">Green alga</name>
    <name type="synonym">Haematococcus pluvialis</name>
    <dbReference type="NCBI Taxonomy" id="44745"/>
    <lineage>
        <taxon>Eukaryota</taxon>
        <taxon>Viridiplantae</taxon>
        <taxon>Chlorophyta</taxon>
        <taxon>core chlorophytes</taxon>
        <taxon>Chlorophyceae</taxon>
        <taxon>CS clade</taxon>
        <taxon>Chlamydomonadales</taxon>
        <taxon>Haematococcaceae</taxon>
        <taxon>Haematococcus</taxon>
    </lineage>
</organism>
<protein>
    <recommendedName>
        <fullName evidence="4">OB domain-containing protein</fullName>
    </recommendedName>
</protein>
<comment type="caution">
    <text evidence="2">The sequence shown here is derived from an EMBL/GenBank/DDBJ whole genome shotgun (WGS) entry which is preliminary data.</text>
</comment>